<keyword evidence="1" id="KW-1133">Transmembrane helix</keyword>
<reference evidence="2" key="1">
    <citation type="submission" date="2020-11" db="EMBL/GenBank/DDBJ databases">
        <title>Adaptations for nitrogen fixation in a non-lichenized fungal sporocarp promotes dispersal by wood-feeding termites.</title>
        <authorList>
            <consortium name="DOE Joint Genome Institute"/>
            <person name="Koch R.A."/>
            <person name="Yoon G."/>
            <person name="Arayal U."/>
            <person name="Lail K."/>
            <person name="Amirebrahimi M."/>
            <person name="Labutti K."/>
            <person name="Lipzen A."/>
            <person name="Riley R."/>
            <person name="Barry K."/>
            <person name="Henrissat B."/>
            <person name="Grigoriev I.V."/>
            <person name="Herr J.R."/>
            <person name="Aime M.C."/>
        </authorList>
    </citation>
    <scope>NUCLEOTIDE SEQUENCE</scope>
    <source>
        <strain evidence="2">MCA 3950</strain>
    </source>
</reference>
<dbReference type="Proteomes" id="UP000812287">
    <property type="component" value="Unassembled WGS sequence"/>
</dbReference>
<dbReference type="RefSeq" id="XP_043038584.1">
    <property type="nucleotide sequence ID" value="XM_043177344.1"/>
</dbReference>
<accession>A0A9P8ARD6</accession>
<feature type="transmembrane region" description="Helical" evidence="1">
    <location>
        <begin position="12"/>
        <end position="29"/>
    </location>
</feature>
<evidence type="ECO:0000313" key="2">
    <source>
        <dbReference type="EMBL" id="KAG7445084.1"/>
    </source>
</evidence>
<keyword evidence="1" id="KW-0472">Membrane</keyword>
<dbReference type="GeneID" id="66099631"/>
<dbReference type="AlphaFoldDB" id="A0A9P8ARD6"/>
<proteinExistence type="predicted"/>
<comment type="caution">
    <text evidence="2">The sequence shown here is derived from an EMBL/GenBank/DDBJ whole genome shotgun (WGS) entry which is preliminary data.</text>
</comment>
<dbReference type="EMBL" id="MU250538">
    <property type="protein sequence ID" value="KAG7445084.1"/>
    <property type="molecule type" value="Genomic_DNA"/>
</dbReference>
<keyword evidence="1" id="KW-0812">Transmembrane</keyword>
<keyword evidence="3" id="KW-1185">Reference proteome</keyword>
<evidence type="ECO:0000256" key="1">
    <source>
        <dbReference type="SAM" id="Phobius"/>
    </source>
</evidence>
<gene>
    <name evidence="2" type="ORF">BT62DRAFT_1007460</name>
</gene>
<protein>
    <submittedName>
        <fullName evidence="2">Uncharacterized protein</fullName>
    </submittedName>
</protein>
<organism evidence="2 3">
    <name type="scientific">Guyanagaster necrorhizus</name>
    <dbReference type="NCBI Taxonomy" id="856835"/>
    <lineage>
        <taxon>Eukaryota</taxon>
        <taxon>Fungi</taxon>
        <taxon>Dikarya</taxon>
        <taxon>Basidiomycota</taxon>
        <taxon>Agaricomycotina</taxon>
        <taxon>Agaricomycetes</taxon>
        <taxon>Agaricomycetidae</taxon>
        <taxon>Agaricales</taxon>
        <taxon>Marasmiineae</taxon>
        <taxon>Physalacriaceae</taxon>
        <taxon>Guyanagaster</taxon>
    </lineage>
</organism>
<name>A0A9P8ARD6_9AGAR</name>
<evidence type="ECO:0000313" key="3">
    <source>
        <dbReference type="Proteomes" id="UP000812287"/>
    </source>
</evidence>
<sequence length="94" mass="10262">MITKNSFMQSIGYLFAFAITMLIYVLIFVKDTLALLPFGALSPSPSAAPEYPHIPVPNNPVPQVSITVKLAGAEFVTLSLNLHSWKGVNAVRQF</sequence>